<keyword evidence="1" id="KW-0812">Transmembrane</keyword>
<feature type="transmembrane region" description="Helical" evidence="1">
    <location>
        <begin position="133"/>
        <end position="152"/>
    </location>
</feature>
<evidence type="ECO:0000313" key="2">
    <source>
        <dbReference type="EMBL" id="KAA0976177.1"/>
    </source>
</evidence>
<accession>A0A5B0EAX1</accession>
<protein>
    <recommendedName>
        <fullName evidence="4">PH domain-containing protein</fullName>
    </recommendedName>
</protein>
<comment type="caution">
    <text evidence="2">The sequence shown here is derived from an EMBL/GenBank/DDBJ whole genome shotgun (WGS) entry which is preliminary data.</text>
</comment>
<proteinExistence type="predicted"/>
<feature type="transmembrane region" description="Helical" evidence="1">
    <location>
        <begin position="20"/>
        <end position="42"/>
    </location>
</feature>
<reference evidence="2 3" key="1">
    <citation type="submission" date="2019-07" db="EMBL/GenBank/DDBJ databases">
        <title>Analysis of the biochemical properties, biological activity and biotechnological potential of siderophores and biosurfactants produced by Antarctic psychrotolerant bacteria.</title>
        <authorList>
            <person name="Styczynski M."/>
            <person name="Krucon T."/>
            <person name="Decewicz P."/>
            <person name="Dziewit L."/>
        </authorList>
    </citation>
    <scope>NUCLEOTIDE SEQUENCE [LARGE SCALE GENOMIC DNA]</scope>
    <source>
        <strain evidence="2 3">ANT_H27</strain>
    </source>
</reference>
<dbReference type="EMBL" id="VOBL01000011">
    <property type="protein sequence ID" value="KAA0976177.1"/>
    <property type="molecule type" value="Genomic_DNA"/>
</dbReference>
<evidence type="ECO:0008006" key="4">
    <source>
        <dbReference type="Google" id="ProtNLM"/>
    </source>
</evidence>
<evidence type="ECO:0000313" key="3">
    <source>
        <dbReference type="Proteomes" id="UP000323856"/>
    </source>
</evidence>
<dbReference type="Proteomes" id="UP000323856">
    <property type="component" value="Unassembled WGS sequence"/>
</dbReference>
<evidence type="ECO:0000256" key="1">
    <source>
        <dbReference type="SAM" id="Phobius"/>
    </source>
</evidence>
<keyword evidence="1" id="KW-0472">Membrane</keyword>
<feature type="transmembrane region" description="Helical" evidence="1">
    <location>
        <begin position="102"/>
        <end position="127"/>
    </location>
</feature>
<dbReference type="AlphaFoldDB" id="A0A5B0EAX1"/>
<sequence>MSKHGSGQRLWAPRHSGWTLAHHLLPSFVLFAFVSATGTYALLHGRPVLSTALFASALAVLMGIVSALRRPTADQPVQEAAVATSTGTRAATWFPMVRTSAVWAAAVMGLAVVILVASIALSARLLFIHSYDPLLLILLLAVLLVMGGVYVLNRGIHMARVAATAQEPGVYLTRSRILLYGSRGTQEIYWNDVTGITEADPPRRRPLGKRGPAWIVLSQSLEQPGTRRQLVIPVHELSANPDQLKRTLDHYWVHAAERLELGTEAALLRVEGFIPLD</sequence>
<name>A0A5B0EAX1_9MICC</name>
<feature type="transmembrane region" description="Helical" evidence="1">
    <location>
        <begin position="48"/>
        <end position="68"/>
    </location>
</feature>
<gene>
    <name evidence="2" type="ORF">FQ154_11295</name>
</gene>
<dbReference type="RefSeq" id="WP_149619785.1">
    <property type="nucleotide sequence ID" value="NZ_VOBL01000011.1"/>
</dbReference>
<dbReference type="OrthoDB" id="3627672at2"/>
<keyword evidence="1" id="KW-1133">Transmembrane helix</keyword>
<organism evidence="2 3">
    <name type="scientific">Paeniglutamicibacter gangotriensis</name>
    <dbReference type="NCBI Taxonomy" id="254787"/>
    <lineage>
        <taxon>Bacteria</taxon>
        <taxon>Bacillati</taxon>
        <taxon>Actinomycetota</taxon>
        <taxon>Actinomycetes</taxon>
        <taxon>Micrococcales</taxon>
        <taxon>Micrococcaceae</taxon>
        <taxon>Paeniglutamicibacter</taxon>
    </lineage>
</organism>